<protein>
    <recommendedName>
        <fullName evidence="4">Phytanoyl-CoA dioxygenase</fullName>
    </recommendedName>
</protein>
<dbReference type="Pfam" id="PF05721">
    <property type="entry name" value="PhyH"/>
    <property type="match status" value="1"/>
</dbReference>
<dbReference type="GO" id="GO:0016706">
    <property type="term" value="F:2-oxoglutarate-dependent dioxygenase activity"/>
    <property type="evidence" value="ECO:0007669"/>
    <property type="project" value="UniProtKB-ARBA"/>
</dbReference>
<accession>A0A2Z4APH7</accession>
<dbReference type="EMBL" id="CP029803">
    <property type="protein sequence ID" value="AWT59642.1"/>
    <property type="molecule type" value="Genomic_DNA"/>
</dbReference>
<comment type="cofactor">
    <cofactor evidence="1">
        <name>Fe(2+)</name>
        <dbReference type="ChEBI" id="CHEBI:29033"/>
    </cofactor>
</comment>
<dbReference type="AlphaFoldDB" id="A0A2Z4APH7"/>
<dbReference type="PANTHER" id="PTHR20883:SF48">
    <property type="entry name" value="ECTOINE DIOXYGENASE"/>
    <property type="match status" value="1"/>
</dbReference>
<dbReference type="Proteomes" id="UP000247465">
    <property type="component" value="Chromosome"/>
</dbReference>
<dbReference type="KEGG" id="mtar:DF168_00835"/>
<gene>
    <name evidence="2" type="ORF">DF168_00835</name>
</gene>
<evidence type="ECO:0000256" key="1">
    <source>
        <dbReference type="ARBA" id="ARBA00001954"/>
    </source>
</evidence>
<evidence type="ECO:0008006" key="4">
    <source>
        <dbReference type="Google" id="ProtNLM"/>
    </source>
</evidence>
<reference evidence="2 3" key="1">
    <citation type="submission" date="2018-06" db="EMBL/GenBank/DDBJ databases">
        <title>Draft Genome Sequence of a Novel Marine Bacterium Related to the Verrucomicrobia.</title>
        <authorList>
            <person name="Vosseberg J."/>
            <person name="Martijn J."/>
            <person name="Ettema T.J.G."/>
        </authorList>
    </citation>
    <scope>NUCLEOTIDE SEQUENCE [LARGE SCALE GENOMIC DNA]</scope>
    <source>
        <strain evidence="2">TARA_B100001123</strain>
    </source>
</reference>
<proteinExistence type="predicted"/>
<dbReference type="SUPFAM" id="SSF51197">
    <property type="entry name" value="Clavaminate synthase-like"/>
    <property type="match status" value="1"/>
</dbReference>
<name>A0A2Z4APH7_9BACT</name>
<dbReference type="GO" id="GO:0005506">
    <property type="term" value="F:iron ion binding"/>
    <property type="evidence" value="ECO:0007669"/>
    <property type="project" value="UniProtKB-ARBA"/>
</dbReference>
<dbReference type="Gene3D" id="2.60.120.620">
    <property type="entry name" value="q2cbj1_9rhob like domain"/>
    <property type="match status" value="1"/>
</dbReference>
<dbReference type="InterPro" id="IPR008775">
    <property type="entry name" value="Phytyl_CoA_dOase-like"/>
</dbReference>
<organism evidence="2 3">
    <name type="scientific">Candidatus Moanibacter tarae</name>
    <dbReference type="NCBI Taxonomy" id="2200854"/>
    <lineage>
        <taxon>Bacteria</taxon>
        <taxon>Pseudomonadati</taxon>
        <taxon>Verrucomicrobiota</taxon>
        <taxon>Opitutia</taxon>
        <taxon>Puniceicoccales</taxon>
        <taxon>Puniceicoccales incertae sedis</taxon>
        <taxon>Candidatus Moanibacter</taxon>
    </lineage>
</organism>
<evidence type="ECO:0000313" key="3">
    <source>
        <dbReference type="Proteomes" id="UP000247465"/>
    </source>
</evidence>
<sequence>MIEKVEKKTGMDRFFIELEDKGYVVLKDALNQNQVSELRSKTVELIARERAAGADLYLNGKSQRVWNLLNKGLIFEEIIQIPTILKYHGYLLGDDFVLSSFTANLIGPGSTAGDWHIDSPLAKFPDPIPTTAFCANTIFVLDDFKAENGATWVVPQSHRRGSRPDPKGDYLDAVQLKARIGDIIILHGGTWHASGANCTDKDRLILLGFFTRAFMKPQQDHLQLASPELINRASPILKRFIGFDSLPGTKT</sequence>
<dbReference type="PANTHER" id="PTHR20883">
    <property type="entry name" value="PHYTANOYL-COA DIOXYGENASE DOMAIN CONTAINING 1"/>
    <property type="match status" value="1"/>
</dbReference>
<evidence type="ECO:0000313" key="2">
    <source>
        <dbReference type="EMBL" id="AWT59642.1"/>
    </source>
</evidence>